<protein>
    <submittedName>
        <fullName evidence="6">ATPase</fullName>
    </submittedName>
</protein>
<proteinExistence type="inferred from homology"/>
<dbReference type="Gene3D" id="1.10.8.80">
    <property type="entry name" value="Magnesium chelatase subunit I, C-Terminal domain"/>
    <property type="match status" value="1"/>
</dbReference>
<comment type="similarity">
    <text evidence="3">Belongs to the MoxR family.</text>
</comment>
<keyword evidence="2" id="KW-0067">ATP-binding</keyword>
<dbReference type="GO" id="GO:0005524">
    <property type="term" value="F:ATP binding"/>
    <property type="evidence" value="ECO:0007669"/>
    <property type="project" value="UniProtKB-KW"/>
</dbReference>
<evidence type="ECO:0000256" key="1">
    <source>
        <dbReference type="ARBA" id="ARBA00022741"/>
    </source>
</evidence>
<dbReference type="PANTHER" id="PTHR42759">
    <property type="entry name" value="MOXR FAMILY PROTEIN"/>
    <property type="match status" value="1"/>
</dbReference>
<dbReference type="SUPFAM" id="SSF52540">
    <property type="entry name" value="P-loop containing nucleoside triphosphate hydrolases"/>
    <property type="match status" value="1"/>
</dbReference>
<keyword evidence="1" id="KW-0547">Nucleotide-binding</keyword>
<evidence type="ECO:0000259" key="4">
    <source>
        <dbReference type="Pfam" id="PF07726"/>
    </source>
</evidence>
<evidence type="ECO:0000313" key="6">
    <source>
        <dbReference type="EMBL" id="PIZ17016.1"/>
    </source>
</evidence>
<reference evidence="7" key="1">
    <citation type="submission" date="2017-09" db="EMBL/GenBank/DDBJ databases">
        <title>Depth-based differentiation of microbial function through sediment-hosted aquifers and enrichment of novel symbionts in the deep terrestrial subsurface.</title>
        <authorList>
            <person name="Probst A.J."/>
            <person name="Ladd B."/>
            <person name="Jarett J.K."/>
            <person name="Geller-Mcgrath D.E."/>
            <person name="Sieber C.M.K."/>
            <person name="Emerson J.B."/>
            <person name="Anantharaman K."/>
            <person name="Thomas B.C."/>
            <person name="Malmstrom R."/>
            <person name="Stieglmeier M."/>
            <person name="Klingl A."/>
            <person name="Woyke T."/>
            <person name="Ryan C.M."/>
            <person name="Banfield J.F."/>
        </authorList>
    </citation>
    <scope>NUCLEOTIDE SEQUENCE [LARGE SCALE GENOMIC DNA]</scope>
</reference>
<dbReference type="InterPro" id="IPR011703">
    <property type="entry name" value="ATPase_AAA-3"/>
</dbReference>
<dbReference type="InterPro" id="IPR041628">
    <property type="entry name" value="ChlI/MoxR_AAA_lid"/>
</dbReference>
<dbReference type="Gene3D" id="3.40.50.300">
    <property type="entry name" value="P-loop containing nucleotide triphosphate hydrolases"/>
    <property type="match status" value="1"/>
</dbReference>
<feature type="domain" description="ChlI/MoxR AAA lid" evidence="5">
    <location>
        <begin position="257"/>
        <end position="323"/>
    </location>
</feature>
<organism evidence="6 7">
    <name type="scientific">Candidatus Desantisbacteria bacterium CG_4_10_14_0_8_um_filter_48_22</name>
    <dbReference type="NCBI Taxonomy" id="1974543"/>
    <lineage>
        <taxon>Bacteria</taxon>
        <taxon>Candidatus Desantisiibacteriota</taxon>
    </lineage>
</organism>
<dbReference type="Pfam" id="PF17863">
    <property type="entry name" value="AAA_lid_2"/>
    <property type="match status" value="1"/>
</dbReference>
<dbReference type="PANTHER" id="PTHR42759:SF1">
    <property type="entry name" value="MAGNESIUM-CHELATASE SUBUNIT CHLD"/>
    <property type="match status" value="1"/>
</dbReference>
<dbReference type="FunFam" id="3.40.50.300:FF:000640">
    <property type="entry name" value="MoxR family ATPase"/>
    <property type="match status" value="1"/>
</dbReference>
<evidence type="ECO:0000256" key="2">
    <source>
        <dbReference type="ARBA" id="ARBA00022840"/>
    </source>
</evidence>
<gene>
    <name evidence="6" type="ORF">COY52_05490</name>
</gene>
<name>A0A2M7SBU1_9BACT</name>
<evidence type="ECO:0000259" key="5">
    <source>
        <dbReference type="Pfam" id="PF17863"/>
    </source>
</evidence>
<evidence type="ECO:0000256" key="3">
    <source>
        <dbReference type="ARBA" id="ARBA00061607"/>
    </source>
</evidence>
<dbReference type="GO" id="GO:0016887">
    <property type="term" value="F:ATP hydrolysis activity"/>
    <property type="evidence" value="ECO:0007669"/>
    <property type="project" value="InterPro"/>
</dbReference>
<dbReference type="InterPro" id="IPR027417">
    <property type="entry name" value="P-loop_NTPase"/>
</dbReference>
<feature type="domain" description="ATPase AAA-3" evidence="4">
    <location>
        <begin position="48"/>
        <end position="181"/>
    </location>
</feature>
<dbReference type="PIRSF" id="PIRSF002849">
    <property type="entry name" value="AAA_ATPase_chaperone_MoxR_prd"/>
    <property type="match status" value="1"/>
</dbReference>
<dbReference type="InterPro" id="IPR050764">
    <property type="entry name" value="CbbQ/NirQ/NorQ/GpvN"/>
</dbReference>
<evidence type="ECO:0000313" key="7">
    <source>
        <dbReference type="Proteomes" id="UP000229307"/>
    </source>
</evidence>
<dbReference type="AlphaFoldDB" id="A0A2M7SBU1"/>
<accession>A0A2M7SBU1</accession>
<dbReference type="EMBL" id="PFMR01000149">
    <property type="protein sequence ID" value="PIZ17016.1"/>
    <property type="molecule type" value="Genomic_DNA"/>
</dbReference>
<dbReference type="Pfam" id="PF07726">
    <property type="entry name" value="AAA_3"/>
    <property type="match status" value="1"/>
</dbReference>
<comment type="caution">
    <text evidence="6">The sequence shown here is derived from an EMBL/GenBank/DDBJ whole genome shotgun (WGS) entry which is preliminary data.</text>
</comment>
<dbReference type="Proteomes" id="UP000229307">
    <property type="component" value="Unassembled WGS sequence"/>
</dbReference>
<sequence length="331" mass="37044">MWDIKEINEAVKKESVFVEQILSEVGKVIVGQRQILEGLVLGLLANGHILIEGVPGLAKTLAIKTLAGSIQAKFQRIQFTPDLLPADLTGTTIYNPRAAEGKEFTVRKGPIFSNFILADEINRAPAKVQSALLEAMQERQVTMGETTFKLEDLFLVLATQNPIEQEGTYPLPEAQVDRFMLKLKITYPQKEEELQILERMTTGSDPKVSPVVNPKDIVKAREVVNKVYIDEKVKKYIVDIVFATRSPQDYKMDDLKPLIAYGASPRATIYLTTVGKAYAFMRGRGYVTPEDIKTIAGDVLRHRIILTYEAEAEETTTDDIVKHVLNEVEVP</sequence>